<protein>
    <submittedName>
        <fullName evidence="1">Uncharacterized protein</fullName>
    </submittedName>
</protein>
<comment type="caution">
    <text evidence="1">The sequence shown here is derived from an EMBL/GenBank/DDBJ whole genome shotgun (WGS) entry which is preliminary data.</text>
</comment>
<name>A0A4Z1HCN3_9HELO</name>
<evidence type="ECO:0000313" key="1">
    <source>
        <dbReference type="EMBL" id="TGO46629.1"/>
    </source>
</evidence>
<reference evidence="1 2" key="1">
    <citation type="submission" date="2017-12" db="EMBL/GenBank/DDBJ databases">
        <title>Comparative genomics of Botrytis spp.</title>
        <authorList>
            <person name="Valero-Jimenez C.A."/>
            <person name="Tapia P."/>
            <person name="Veloso J."/>
            <person name="Silva-Moreno E."/>
            <person name="Staats M."/>
            <person name="Valdes J.H."/>
            <person name="Van Kan J.A.L."/>
        </authorList>
    </citation>
    <scope>NUCLEOTIDE SEQUENCE [LARGE SCALE GENOMIC DNA]</scope>
    <source>
        <strain evidence="1 2">Be9601</strain>
    </source>
</reference>
<proteinExistence type="predicted"/>
<accession>A0A4Z1HCN3</accession>
<keyword evidence="2" id="KW-1185">Reference proteome</keyword>
<sequence>MYSDDGILFFKKDEDLKSITETPKFKRSGIEFALEKYRKLLVGDRWYPADKLNEKSLKDLLAGRDPYTMIGKEKVNWE</sequence>
<dbReference type="AlphaFoldDB" id="A0A4Z1HCN3"/>
<dbReference type="EMBL" id="PQXM01002173">
    <property type="protein sequence ID" value="TGO46629.1"/>
    <property type="molecule type" value="Genomic_DNA"/>
</dbReference>
<evidence type="ECO:0000313" key="2">
    <source>
        <dbReference type="Proteomes" id="UP000297229"/>
    </source>
</evidence>
<gene>
    <name evidence="1" type="ORF">BELL_2175g00010</name>
</gene>
<organism evidence="1 2">
    <name type="scientific">Botrytis elliptica</name>
    <dbReference type="NCBI Taxonomy" id="278938"/>
    <lineage>
        <taxon>Eukaryota</taxon>
        <taxon>Fungi</taxon>
        <taxon>Dikarya</taxon>
        <taxon>Ascomycota</taxon>
        <taxon>Pezizomycotina</taxon>
        <taxon>Leotiomycetes</taxon>
        <taxon>Helotiales</taxon>
        <taxon>Sclerotiniaceae</taxon>
        <taxon>Botrytis</taxon>
    </lineage>
</organism>
<dbReference type="Proteomes" id="UP000297229">
    <property type="component" value="Unassembled WGS sequence"/>
</dbReference>